<accession>A0A8D9UHA1</accession>
<evidence type="ECO:0000259" key="1">
    <source>
        <dbReference type="Pfam" id="PF06725"/>
    </source>
</evidence>
<dbReference type="Pfam" id="PF06725">
    <property type="entry name" value="3D"/>
    <property type="match status" value="1"/>
</dbReference>
<protein>
    <submittedName>
        <fullName evidence="2">3D containing protein</fullName>
    </submittedName>
</protein>
<dbReference type="GO" id="GO:0019867">
    <property type="term" value="C:outer membrane"/>
    <property type="evidence" value="ECO:0007669"/>
    <property type="project" value="InterPro"/>
</dbReference>
<name>A0A8D9UHA1_9CAUD</name>
<sequence>MRERNRRARKYSRLCRPRRWCRRMWVVAIVLWVMLLVLVAWCLTLPPVQEDVVQSPPTAEIAEPEAENVLVCDITGYCACCTPYAHMNQRDGKVLTASGLWVDIGEAVAVDPDVIPLGSTVTLGGKTYIAADTGVYGYTVDVLMSHEDAAQAGVVKAMVKWE</sequence>
<organism evidence="2">
    <name type="scientific">Podoviridae sp. ct5O42</name>
    <dbReference type="NCBI Taxonomy" id="2826084"/>
    <lineage>
        <taxon>Viruses</taxon>
        <taxon>Duplodnaviria</taxon>
        <taxon>Heunggongvirae</taxon>
        <taxon>Uroviricota</taxon>
        <taxon>Caudoviricetes</taxon>
    </lineage>
</organism>
<dbReference type="GO" id="GO:0009254">
    <property type="term" value="P:peptidoglycan turnover"/>
    <property type="evidence" value="ECO:0007669"/>
    <property type="project" value="InterPro"/>
</dbReference>
<dbReference type="EMBL" id="BK014723">
    <property type="protein sequence ID" value="DAD55315.1"/>
    <property type="molecule type" value="Genomic_DNA"/>
</dbReference>
<evidence type="ECO:0000313" key="2">
    <source>
        <dbReference type="EMBL" id="DAD55315.1"/>
    </source>
</evidence>
<feature type="domain" description="3D" evidence="1">
    <location>
        <begin position="107"/>
        <end position="159"/>
    </location>
</feature>
<proteinExistence type="predicted"/>
<reference evidence="2" key="1">
    <citation type="journal article" date="2021" name="Proc. Natl. Acad. Sci. U.S.A.">
        <title>A Catalog of Tens of Thousands of Viruses from Human Metagenomes Reveals Hidden Associations with Chronic Diseases.</title>
        <authorList>
            <person name="Tisza M.J."/>
            <person name="Buck C.B."/>
        </authorList>
    </citation>
    <scope>NUCLEOTIDE SEQUENCE</scope>
    <source>
        <strain evidence="2">Ct5O42</strain>
    </source>
</reference>
<dbReference type="InterPro" id="IPR059180">
    <property type="entry name" value="3D_YorM"/>
</dbReference>
<dbReference type="InterPro" id="IPR010611">
    <property type="entry name" value="3D_dom"/>
</dbReference>
<dbReference type="GO" id="GO:0004553">
    <property type="term" value="F:hydrolase activity, hydrolyzing O-glycosyl compounds"/>
    <property type="evidence" value="ECO:0007669"/>
    <property type="project" value="InterPro"/>
</dbReference>
<dbReference type="CDD" id="cd14667">
    <property type="entry name" value="3D_containing_proteins"/>
    <property type="match status" value="1"/>
</dbReference>